<keyword evidence="8" id="KW-0378">Hydrolase</keyword>
<dbReference type="Pfam" id="PF01546">
    <property type="entry name" value="Peptidase_M20"/>
    <property type="match status" value="1"/>
</dbReference>
<dbReference type="InterPro" id="IPR001261">
    <property type="entry name" value="ArgE/DapE_CS"/>
</dbReference>
<evidence type="ECO:0000256" key="4">
    <source>
        <dbReference type="ARBA" id="ARBA00006247"/>
    </source>
</evidence>
<dbReference type="OrthoDB" id="9792335at2"/>
<keyword evidence="9" id="KW-0862">Zinc</keyword>
<dbReference type="Gene3D" id="3.40.630.10">
    <property type="entry name" value="Zn peptidases"/>
    <property type="match status" value="1"/>
</dbReference>
<name>A0A371NZT8_9BACL</name>
<evidence type="ECO:0000256" key="9">
    <source>
        <dbReference type="ARBA" id="ARBA00022833"/>
    </source>
</evidence>
<evidence type="ECO:0000256" key="6">
    <source>
        <dbReference type="ARBA" id="ARBA00016853"/>
    </source>
</evidence>
<reference evidence="13 14" key="1">
    <citation type="submission" date="2018-08" db="EMBL/GenBank/DDBJ databases">
        <title>Paenibacillus sp. M4BSY-1, whole genome shotgun sequence.</title>
        <authorList>
            <person name="Tuo L."/>
        </authorList>
    </citation>
    <scope>NUCLEOTIDE SEQUENCE [LARGE SCALE GENOMIC DNA]</scope>
    <source>
        <strain evidence="13 14">M4BSY-1</strain>
    </source>
</reference>
<evidence type="ECO:0000256" key="7">
    <source>
        <dbReference type="ARBA" id="ARBA00022723"/>
    </source>
</evidence>
<dbReference type="InterPro" id="IPR011650">
    <property type="entry name" value="Peptidase_M20_dimer"/>
</dbReference>
<evidence type="ECO:0000256" key="11">
    <source>
        <dbReference type="ARBA" id="ARBA00051301"/>
    </source>
</evidence>
<keyword evidence="7" id="KW-0479">Metal-binding</keyword>
<evidence type="ECO:0000256" key="5">
    <source>
        <dbReference type="ARBA" id="ARBA00011921"/>
    </source>
</evidence>
<comment type="pathway">
    <text evidence="3">Amino-acid biosynthesis; L-lysine biosynthesis via DAP pathway; LL-2,6-diaminopimelate from (S)-tetrahydrodipicolinate (succinylase route): step 3/3.</text>
</comment>
<evidence type="ECO:0000256" key="2">
    <source>
        <dbReference type="ARBA" id="ARBA00001947"/>
    </source>
</evidence>
<dbReference type="UniPathway" id="UPA00034">
    <property type="reaction ID" value="UER00021"/>
</dbReference>
<dbReference type="AlphaFoldDB" id="A0A371NZT8"/>
<evidence type="ECO:0000256" key="1">
    <source>
        <dbReference type="ARBA" id="ARBA00001941"/>
    </source>
</evidence>
<comment type="cofactor">
    <cofactor evidence="1">
        <name>Co(2+)</name>
        <dbReference type="ChEBI" id="CHEBI:48828"/>
    </cofactor>
</comment>
<feature type="domain" description="Peptidase M20 dimerisation" evidence="12">
    <location>
        <begin position="182"/>
        <end position="287"/>
    </location>
</feature>
<protein>
    <recommendedName>
        <fullName evidence="6">Probable succinyl-diaminopimelate desuccinylase</fullName>
        <ecNumber evidence="5">3.5.1.18</ecNumber>
    </recommendedName>
</protein>
<dbReference type="Pfam" id="PF07687">
    <property type="entry name" value="M20_dimer"/>
    <property type="match status" value="1"/>
</dbReference>
<comment type="similarity">
    <text evidence="4">Belongs to the peptidase M20A family.</text>
</comment>
<keyword evidence="14" id="KW-1185">Reference proteome</keyword>
<dbReference type="InterPro" id="IPR002933">
    <property type="entry name" value="Peptidase_M20"/>
</dbReference>
<keyword evidence="10" id="KW-0170">Cobalt</keyword>
<comment type="catalytic activity">
    <reaction evidence="11">
        <text>N-succinyl-(2S,6S)-2,6-diaminopimelate + H2O = (2S,6S)-2,6-diaminopimelate + succinate</text>
        <dbReference type="Rhea" id="RHEA:22608"/>
        <dbReference type="ChEBI" id="CHEBI:15377"/>
        <dbReference type="ChEBI" id="CHEBI:30031"/>
        <dbReference type="ChEBI" id="CHEBI:57609"/>
        <dbReference type="ChEBI" id="CHEBI:58087"/>
        <dbReference type="EC" id="3.5.1.18"/>
    </reaction>
</comment>
<accession>A0A371NZT8</accession>
<evidence type="ECO:0000256" key="8">
    <source>
        <dbReference type="ARBA" id="ARBA00022801"/>
    </source>
</evidence>
<comment type="cofactor">
    <cofactor evidence="2">
        <name>Zn(2+)</name>
        <dbReference type="ChEBI" id="CHEBI:29105"/>
    </cofactor>
</comment>
<dbReference type="Proteomes" id="UP000261905">
    <property type="component" value="Unassembled WGS sequence"/>
</dbReference>
<organism evidence="13 14">
    <name type="scientific">Paenibacillus paeoniae</name>
    <dbReference type="NCBI Taxonomy" id="2292705"/>
    <lineage>
        <taxon>Bacteria</taxon>
        <taxon>Bacillati</taxon>
        <taxon>Bacillota</taxon>
        <taxon>Bacilli</taxon>
        <taxon>Bacillales</taxon>
        <taxon>Paenibacillaceae</taxon>
        <taxon>Paenibacillus</taxon>
    </lineage>
</organism>
<evidence type="ECO:0000313" key="14">
    <source>
        <dbReference type="Proteomes" id="UP000261905"/>
    </source>
</evidence>
<dbReference type="EC" id="3.5.1.18" evidence="5"/>
<dbReference type="EMBL" id="QUBQ01000010">
    <property type="protein sequence ID" value="REK69194.1"/>
    <property type="molecule type" value="Genomic_DNA"/>
</dbReference>
<dbReference type="NCBIfam" id="TIGR01910">
    <property type="entry name" value="DapE-ArgE"/>
    <property type="match status" value="1"/>
</dbReference>
<dbReference type="SUPFAM" id="SSF53187">
    <property type="entry name" value="Zn-dependent exopeptidases"/>
    <property type="match status" value="1"/>
</dbReference>
<evidence type="ECO:0000256" key="3">
    <source>
        <dbReference type="ARBA" id="ARBA00005130"/>
    </source>
</evidence>
<dbReference type="GO" id="GO:0009014">
    <property type="term" value="F:succinyl-diaminopimelate desuccinylase activity"/>
    <property type="evidence" value="ECO:0007669"/>
    <property type="project" value="UniProtKB-EC"/>
</dbReference>
<dbReference type="InterPro" id="IPR050072">
    <property type="entry name" value="Peptidase_M20A"/>
</dbReference>
<dbReference type="Gene3D" id="3.30.70.360">
    <property type="match status" value="1"/>
</dbReference>
<dbReference type="GO" id="GO:0046872">
    <property type="term" value="F:metal ion binding"/>
    <property type="evidence" value="ECO:0007669"/>
    <property type="project" value="UniProtKB-KW"/>
</dbReference>
<proteinExistence type="inferred from homology"/>
<dbReference type="SUPFAM" id="SSF55031">
    <property type="entry name" value="Bacterial exopeptidase dimerisation domain"/>
    <property type="match status" value="1"/>
</dbReference>
<evidence type="ECO:0000256" key="10">
    <source>
        <dbReference type="ARBA" id="ARBA00023285"/>
    </source>
</evidence>
<dbReference type="InterPro" id="IPR036264">
    <property type="entry name" value="Bact_exopeptidase_dim_dom"/>
</dbReference>
<dbReference type="PANTHER" id="PTHR43808:SF25">
    <property type="entry name" value="PEPTIDASE M20 DIMERISATION DOMAIN-CONTAINING PROTEIN"/>
    <property type="match status" value="1"/>
</dbReference>
<dbReference type="PROSITE" id="PS00758">
    <property type="entry name" value="ARGE_DAPE_CPG2_1"/>
    <property type="match status" value="1"/>
</dbReference>
<dbReference type="GO" id="GO:0009089">
    <property type="term" value="P:lysine biosynthetic process via diaminopimelate"/>
    <property type="evidence" value="ECO:0007669"/>
    <property type="project" value="UniProtKB-UniPathway"/>
</dbReference>
<comment type="caution">
    <text evidence="13">The sequence shown here is derived from an EMBL/GenBank/DDBJ whole genome shotgun (WGS) entry which is preliminary data.</text>
</comment>
<gene>
    <name evidence="13" type="ORF">DX130_26045</name>
</gene>
<evidence type="ECO:0000313" key="13">
    <source>
        <dbReference type="EMBL" id="REK69194.1"/>
    </source>
</evidence>
<sequence length="413" mass="44673">MGQARLMNQDMAASAPGELEELLASLIAIESHSEVPEQEMRLAVYIQQWFQDQGIECQLQEAIPGRPNVLARLVGSGGGQSLLLNGHLDTVPPYGMKGPFKAIRIGDRLYGRGSVDMKGALAAMMMTLASIHRSGVSMAGDVFFAGTIGEETYSPGAYHLARSGFRADYAVVGEPTGMRVGIAHKGVAWFEADFAGRSVHGSVPEQGVNAIYRASRWINYIQDHYLPKLKLRNHPLLGSPSLNIGMIQGGTRPVIVPNYCAIGFERRLLPGETAELALAELELTLAAVREEHPDFDGGIRIADNFHGVPHGPMGTSADSLLVKAMLEAYQTEFAAEDTPVNVEPIGLQFWTDGALLQEICPEIIVCGPGNIEQAHSDEEYIELGQLHSAYRMYVHSALALSGQAALGAEEERL</sequence>
<evidence type="ECO:0000259" key="12">
    <source>
        <dbReference type="Pfam" id="PF07687"/>
    </source>
</evidence>
<dbReference type="PANTHER" id="PTHR43808">
    <property type="entry name" value="ACETYLORNITHINE DEACETYLASE"/>
    <property type="match status" value="1"/>
</dbReference>
<dbReference type="InterPro" id="IPR010182">
    <property type="entry name" value="ArgE/DapE"/>
</dbReference>